<dbReference type="NCBIfam" id="TIGR00029">
    <property type="entry name" value="S20"/>
    <property type="match status" value="1"/>
</dbReference>
<dbReference type="GO" id="GO:1990904">
    <property type="term" value="C:ribonucleoprotein complex"/>
    <property type="evidence" value="ECO:0007669"/>
    <property type="project" value="UniProtKB-KW"/>
</dbReference>
<reference evidence="7" key="1">
    <citation type="journal article" date="2005" name="Environ. Microbiol.">
        <title>Genetic and functional properties of uncultivated thermophilic crenarchaeotes from a subsurface gold mine as revealed by analysis of genome fragments.</title>
        <authorList>
            <person name="Nunoura T."/>
            <person name="Hirayama H."/>
            <person name="Takami H."/>
            <person name="Oida H."/>
            <person name="Nishi S."/>
            <person name="Shimamura S."/>
            <person name="Suzuki Y."/>
            <person name="Inagaki F."/>
            <person name="Takai K."/>
            <person name="Nealson K.H."/>
            <person name="Horikoshi K."/>
        </authorList>
    </citation>
    <scope>NUCLEOTIDE SEQUENCE</scope>
</reference>
<dbReference type="AlphaFoldDB" id="H5SRE3"/>
<dbReference type="GO" id="GO:0005840">
    <property type="term" value="C:ribosome"/>
    <property type="evidence" value="ECO:0007669"/>
    <property type="project" value="UniProtKB-KW"/>
</dbReference>
<evidence type="ECO:0000256" key="3">
    <source>
        <dbReference type="ARBA" id="ARBA00022980"/>
    </source>
</evidence>
<dbReference type="InterPro" id="IPR002583">
    <property type="entry name" value="Ribosomal_bS20"/>
</dbReference>
<accession>H5SRE3</accession>
<keyword evidence="2" id="KW-0694">RNA-binding</keyword>
<sequence length="68" mass="7641">MRNLKRKEAIRQVIRQIRKHLSAGQKQEAQALLAQLAKAADKAAARGTIHKNKAARLKARFMKMVAHA</sequence>
<evidence type="ECO:0000256" key="5">
    <source>
        <dbReference type="ARBA" id="ARBA00035136"/>
    </source>
</evidence>
<dbReference type="GO" id="GO:0006412">
    <property type="term" value="P:translation"/>
    <property type="evidence" value="ECO:0007669"/>
    <property type="project" value="InterPro"/>
</dbReference>
<protein>
    <recommendedName>
        <fullName evidence="5">Small ribosomal subunit protein bS20</fullName>
    </recommendedName>
    <alternativeName>
        <fullName evidence="6">30S ribosomal protein S20</fullName>
    </alternativeName>
</protein>
<reference evidence="7" key="2">
    <citation type="journal article" date="2012" name="PLoS ONE">
        <title>A Deeply Branching Thermophilic Bacterium with an Ancient Acetyl-CoA Pathway Dominates a Subsurface Ecosystem.</title>
        <authorList>
            <person name="Takami H."/>
            <person name="Noguchi H."/>
            <person name="Takaki Y."/>
            <person name="Uchiyama I."/>
            <person name="Toyoda A."/>
            <person name="Nishi S."/>
            <person name="Chee G.-J."/>
            <person name="Arai W."/>
            <person name="Nunoura T."/>
            <person name="Itoh T."/>
            <person name="Hattori M."/>
            <person name="Takai K."/>
        </authorList>
    </citation>
    <scope>NUCLEOTIDE SEQUENCE</scope>
</reference>
<proteinExistence type="predicted"/>
<evidence type="ECO:0000256" key="6">
    <source>
        <dbReference type="ARBA" id="ARBA00035343"/>
    </source>
</evidence>
<dbReference type="GO" id="GO:0019843">
    <property type="term" value="F:rRNA binding"/>
    <property type="evidence" value="ECO:0007669"/>
    <property type="project" value="UniProtKB-KW"/>
</dbReference>
<dbReference type="GO" id="GO:0003735">
    <property type="term" value="F:structural constituent of ribosome"/>
    <property type="evidence" value="ECO:0007669"/>
    <property type="project" value="InterPro"/>
</dbReference>
<dbReference type="SUPFAM" id="SSF46992">
    <property type="entry name" value="Ribosomal protein S20"/>
    <property type="match status" value="1"/>
</dbReference>
<evidence type="ECO:0000256" key="4">
    <source>
        <dbReference type="ARBA" id="ARBA00023274"/>
    </source>
</evidence>
<dbReference type="Gene3D" id="1.20.58.110">
    <property type="entry name" value="Ribosomal protein S20"/>
    <property type="match status" value="1"/>
</dbReference>
<name>H5SRE3_ACEAU</name>
<keyword evidence="3 7" id="KW-0689">Ribosomal protein</keyword>
<keyword evidence="4" id="KW-0687">Ribonucleoprotein</keyword>
<dbReference type="Pfam" id="PF01649">
    <property type="entry name" value="Ribosomal_S20p"/>
    <property type="match status" value="1"/>
</dbReference>
<dbReference type="InterPro" id="IPR036510">
    <property type="entry name" value="Ribosomal_bS20_sf"/>
</dbReference>
<keyword evidence="1" id="KW-0699">rRNA-binding</keyword>
<organism evidence="7">
    <name type="scientific">Acetithermum autotrophicum</name>
    <dbReference type="NCBI Taxonomy" id="1446466"/>
    <lineage>
        <taxon>Bacteria</taxon>
        <taxon>Candidatus Bipolaricaulota</taxon>
        <taxon>Candidatus Acetithermum</taxon>
    </lineage>
</organism>
<evidence type="ECO:0000313" key="7">
    <source>
        <dbReference type="EMBL" id="BAL58660.1"/>
    </source>
</evidence>
<dbReference type="EMBL" id="AP011801">
    <property type="protein sequence ID" value="BAL58660.1"/>
    <property type="molecule type" value="Genomic_DNA"/>
</dbReference>
<evidence type="ECO:0000256" key="2">
    <source>
        <dbReference type="ARBA" id="ARBA00022884"/>
    </source>
</evidence>
<evidence type="ECO:0000256" key="1">
    <source>
        <dbReference type="ARBA" id="ARBA00022730"/>
    </source>
</evidence>
<gene>
    <name evidence="7" type="ORF">HGMM_OP2C208</name>
</gene>